<organism evidence="1 2">
    <name type="scientific">Protopolystoma xenopodis</name>
    <dbReference type="NCBI Taxonomy" id="117903"/>
    <lineage>
        <taxon>Eukaryota</taxon>
        <taxon>Metazoa</taxon>
        <taxon>Spiralia</taxon>
        <taxon>Lophotrochozoa</taxon>
        <taxon>Platyhelminthes</taxon>
        <taxon>Monogenea</taxon>
        <taxon>Polyopisthocotylea</taxon>
        <taxon>Polystomatidea</taxon>
        <taxon>Polystomatidae</taxon>
        <taxon>Protopolystoma</taxon>
    </lineage>
</organism>
<accession>A0A3S5FGP0</accession>
<dbReference type="Proteomes" id="UP000784294">
    <property type="component" value="Unassembled WGS sequence"/>
</dbReference>
<dbReference type="AlphaFoldDB" id="A0A3S5FGP0"/>
<keyword evidence="2" id="KW-1185">Reference proteome</keyword>
<evidence type="ECO:0000313" key="1">
    <source>
        <dbReference type="EMBL" id="VEL39441.1"/>
    </source>
</evidence>
<proteinExistence type="predicted"/>
<reference evidence="1" key="1">
    <citation type="submission" date="2018-11" db="EMBL/GenBank/DDBJ databases">
        <authorList>
            <consortium name="Pathogen Informatics"/>
        </authorList>
    </citation>
    <scope>NUCLEOTIDE SEQUENCE</scope>
</reference>
<protein>
    <submittedName>
        <fullName evidence="1">Uncharacterized protein</fullName>
    </submittedName>
</protein>
<evidence type="ECO:0000313" key="2">
    <source>
        <dbReference type="Proteomes" id="UP000784294"/>
    </source>
</evidence>
<sequence>MNVGHTRRKGSYRAYGPGVSVRVYLCGNVNVVARREELGLSIQLTEPTRPTAREQSWLLGRVLDSACQLLKIKQPDGKIQTISVTGSVGVPGFRPMGLYIVEEDRASLPRVWLDLSSRVDELVAQHHLSEHDLISVGYLVDP</sequence>
<gene>
    <name evidence="1" type="ORF">PXEA_LOCUS32881</name>
</gene>
<name>A0A3S5FGP0_9PLAT</name>
<dbReference type="EMBL" id="CAAALY010261281">
    <property type="protein sequence ID" value="VEL39441.1"/>
    <property type="molecule type" value="Genomic_DNA"/>
</dbReference>
<comment type="caution">
    <text evidence="1">The sequence shown here is derived from an EMBL/GenBank/DDBJ whole genome shotgun (WGS) entry which is preliminary data.</text>
</comment>